<evidence type="ECO:0000313" key="2">
    <source>
        <dbReference type="Proteomes" id="UP000663865"/>
    </source>
</evidence>
<evidence type="ECO:0008006" key="3">
    <source>
        <dbReference type="Google" id="ProtNLM"/>
    </source>
</evidence>
<proteinExistence type="predicted"/>
<reference evidence="1" key="1">
    <citation type="submission" date="2021-02" db="EMBL/GenBank/DDBJ databases">
        <authorList>
            <person name="Nowell W R."/>
        </authorList>
    </citation>
    <scope>NUCLEOTIDE SEQUENCE</scope>
</reference>
<evidence type="ECO:0000313" key="1">
    <source>
        <dbReference type="EMBL" id="CAF3744745.1"/>
    </source>
</evidence>
<accession>A0A818XRX3</accession>
<dbReference type="Proteomes" id="UP000663865">
    <property type="component" value="Unassembled WGS sequence"/>
</dbReference>
<comment type="caution">
    <text evidence="1">The sequence shown here is derived from an EMBL/GenBank/DDBJ whole genome shotgun (WGS) entry which is preliminary data.</text>
</comment>
<dbReference type="InterPro" id="IPR036116">
    <property type="entry name" value="FN3_sf"/>
</dbReference>
<protein>
    <recommendedName>
        <fullName evidence="3">Fibronectin type-III domain-containing protein</fullName>
    </recommendedName>
</protein>
<name>A0A818XRX3_9BILA</name>
<dbReference type="AlphaFoldDB" id="A0A818XRX3"/>
<dbReference type="InterPro" id="IPR003961">
    <property type="entry name" value="FN3_dom"/>
</dbReference>
<gene>
    <name evidence="1" type="ORF">KIK155_LOCUS29358</name>
</gene>
<sequence length="170" mass="19097">MRMFCSSQQDRLQLSLSGPLFGNCRTALGENVAIWQHRAGKGYTDCAVFSSDTTSIGFALIKDLEPDTMYSFTLFCGGTDETITRHIRTVYGRPSPPRNITATLVSERLRISWLPHSVPNEPIHNYKLANGSKIISDEIGNSQLSYSWINDHIYGKKLIFFSQLVISISF</sequence>
<dbReference type="CDD" id="cd00063">
    <property type="entry name" value="FN3"/>
    <property type="match status" value="1"/>
</dbReference>
<organism evidence="1 2">
    <name type="scientific">Rotaria socialis</name>
    <dbReference type="NCBI Taxonomy" id="392032"/>
    <lineage>
        <taxon>Eukaryota</taxon>
        <taxon>Metazoa</taxon>
        <taxon>Spiralia</taxon>
        <taxon>Gnathifera</taxon>
        <taxon>Rotifera</taxon>
        <taxon>Eurotatoria</taxon>
        <taxon>Bdelloidea</taxon>
        <taxon>Philodinida</taxon>
        <taxon>Philodinidae</taxon>
        <taxon>Rotaria</taxon>
    </lineage>
</organism>
<dbReference type="EMBL" id="CAJNYV010005478">
    <property type="protein sequence ID" value="CAF3744745.1"/>
    <property type="molecule type" value="Genomic_DNA"/>
</dbReference>
<dbReference type="SUPFAM" id="SSF49265">
    <property type="entry name" value="Fibronectin type III"/>
    <property type="match status" value="1"/>
</dbReference>